<organism evidence="6 7">
    <name type="scientific">Candidatus Protochlamydia amoebophila</name>
    <dbReference type="NCBI Taxonomy" id="362787"/>
    <lineage>
        <taxon>Bacteria</taxon>
        <taxon>Pseudomonadati</taxon>
        <taxon>Chlamydiota</taxon>
        <taxon>Chlamydiia</taxon>
        <taxon>Parachlamydiales</taxon>
        <taxon>Parachlamydiaceae</taxon>
        <taxon>Candidatus Protochlamydia</taxon>
    </lineage>
</organism>
<keyword evidence="4" id="KW-0131">Cell cycle</keyword>
<sequence>MSKEWNFFQAEFAFPSSRDQKPSPTTSTSIHEKPNLNVEISNEYHEQEPSDDIEEIIQLDHQIQQTIKKVIEALLFTSSDPLPLSKIREITDTLYPLRPKQLRQIIDSLRQEFIAHQRAFKLEEIAQGYVLRTHEEYAPYLDILHRQKRTEKISCAATEVLAIVAYRQPITRPQIDAIRGVDSSGILTQLIERQLIEMVGKLEAPGRPSLYGTTKEFLKHYGLKDLSELEKIKS</sequence>
<gene>
    <name evidence="6" type="primary">scpB</name>
    <name evidence="6" type="ORF">DB44_AR00330</name>
</gene>
<proteinExistence type="predicted"/>
<evidence type="ECO:0000256" key="5">
    <source>
        <dbReference type="SAM" id="MobiDB-lite"/>
    </source>
</evidence>
<dbReference type="PATRIC" id="fig|362787.3.peg.240"/>
<dbReference type="Proteomes" id="UP000031465">
    <property type="component" value="Unassembled WGS sequence"/>
</dbReference>
<dbReference type="InterPro" id="IPR005234">
    <property type="entry name" value="ScpB_csome_segregation"/>
</dbReference>
<comment type="caution">
    <text evidence="6">The sequence shown here is derived from an EMBL/GenBank/DDBJ whole genome shotgun (WGS) entry which is preliminary data.</text>
</comment>
<dbReference type="Gene3D" id="1.10.10.10">
    <property type="entry name" value="Winged helix-like DNA-binding domain superfamily/Winged helix DNA-binding domain"/>
    <property type="match status" value="2"/>
</dbReference>
<reference evidence="6 7" key="1">
    <citation type="journal article" date="2014" name="Mol. Biol. Evol.">
        <title>Massive expansion of Ubiquitination-related gene families within the Chlamydiae.</title>
        <authorList>
            <person name="Domman D."/>
            <person name="Collingro A."/>
            <person name="Lagkouvardos I."/>
            <person name="Gehre L."/>
            <person name="Weinmaier T."/>
            <person name="Rattei T."/>
            <person name="Subtil A."/>
            <person name="Horn M."/>
        </authorList>
    </citation>
    <scope>NUCLEOTIDE SEQUENCE [LARGE SCALE GENOMIC DNA]</scope>
    <source>
        <strain evidence="6 7">EI2</strain>
    </source>
</reference>
<evidence type="ECO:0000256" key="3">
    <source>
        <dbReference type="ARBA" id="ARBA00022829"/>
    </source>
</evidence>
<evidence type="ECO:0000256" key="1">
    <source>
        <dbReference type="ARBA" id="ARBA00022490"/>
    </source>
</evidence>
<dbReference type="InterPro" id="IPR036388">
    <property type="entry name" value="WH-like_DNA-bd_sf"/>
</dbReference>
<dbReference type="AlphaFoldDB" id="A0A0C1JSD7"/>
<dbReference type="RefSeq" id="WP_052236249.1">
    <property type="nucleotide sequence ID" value="NZ_JSAN01000016.1"/>
</dbReference>
<dbReference type="Pfam" id="PF04079">
    <property type="entry name" value="SMC_ScpB"/>
    <property type="match status" value="1"/>
</dbReference>
<name>A0A0C1JSD7_9BACT</name>
<keyword evidence="2" id="KW-0132">Cell division</keyword>
<evidence type="ECO:0000256" key="2">
    <source>
        <dbReference type="ARBA" id="ARBA00022618"/>
    </source>
</evidence>
<protein>
    <submittedName>
        <fullName evidence="6">Segregation and condensation protein B</fullName>
    </submittedName>
</protein>
<dbReference type="EMBL" id="JSAN01000016">
    <property type="protein sequence ID" value="KIC74050.1"/>
    <property type="molecule type" value="Genomic_DNA"/>
</dbReference>
<dbReference type="PANTHER" id="PTHR34298:SF2">
    <property type="entry name" value="SEGREGATION AND CONDENSATION PROTEIN B"/>
    <property type="match status" value="1"/>
</dbReference>
<dbReference type="NCBIfam" id="TIGR00281">
    <property type="entry name" value="SMC-Scp complex subunit ScpB"/>
    <property type="match status" value="1"/>
</dbReference>
<keyword evidence="1" id="KW-0963">Cytoplasm</keyword>
<dbReference type="GO" id="GO:0051301">
    <property type="term" value="P:cell division"/>
    <property type="evidence" value="ECO:0007669"/>
    <property type="project" value="UniProtKB-KW"/>
</dbReference>
<dbReference type="GO" id="GO:0051304">
    <property type="term" value="P:chromosome separation"/>
    <property type="evidence" value="ECO:0007669"/>
    <property type="project" value="InterPro"/>
</dbReference>
<dbReference type="PANTHER" id="PTHR34298">
    <property type="entry name" value="SEGREGATION AND CONDENSATION PROTEIN B"/>
    <property type="match status" value="1"/>
</dbReference>
<accession>A0A0C1JSD7</accession>
<evidence type="ECO:0000313" key="7">
    <source>
        <dbReference type="Proteomes" id="UP000031465"/>
    </source>
</evidence>
<feature type="region of interest" description="Disordered" evidence="5">
    <location>
        <begin position="14"/>
        <end position="36"/>
    </location>
</feature>
<dbReference type="SUPFAM" id="SSF46785">
    <property type="entry name" value="Winged helix' DNA-binding domain"/>
    <property type="match status" value="2"/>
</dbReference>
<evidence type="ECO:0000313" key="6">
    <source>
        <dbReference type="EMBL" id="KIC74050.1"/>
    </source>
</evidence>
<dbReference type="InterPro" id="IPR036390">
    <property type="entry name" value="WH_DNA-bd_sf"/>
</dbReference>
<evidence type="ECO:0000256" key="4">
    <source>
        <dbReference type="ARBA" id="ARBA00023306"/>
    </source>
</evidence>
<keyword evidence="3" id="KW-0159">Chromosome partition</keyword>